<gene>
    <name evidence="2" type="ORF">SDC9_120715</name>
</gene>
<comment type="caution">
    <text evidence="2">The sequence shown here is derived from an EMBL/GenBank/DDBJ whole genome shotgun (WGS) entry which is preliminary data.</text>
</comment>
<keyword evidence="1" id="KW-0812">Transmembrane</keyword>
<sequence length="58" mass="6319">MVQLVISFIFIAYISDGVSSFPGETIGFVVLIGYIFGNHSAIIPVIAVMLVTIVRIIY</sequence>
<proteinExistence type="predicted"/>
<name>A0A645C9Y5_9ZZZZ</name>
<organism evidence="2">
    <name type="scientific">bioreactor metagenome</name>
    <dbReference type="NCBI Taxonomy" id="1076179"/>
    <lineage>
        <taxon>unclassified sequences</taxon>
        <taxon>metagenomes</taxon>
        <taxon>ecological metagenomes</taxon>
    </lineage>
</organism>
<keyword evidence="1" id="KW-0472">Membrane</keyword>
<protein>
    <submittedName>
        <fullName evidence="2">Uncharacterized protein</fullName>
    </submittedName>
</protein>
<accession>A0A645C9Y5</accession>
<evidence type="ECO:0000256" key="1">
    <source>
        <dbReference type="SAM" id="Phobius"/>
    </source>
</evidence>
<dbReference type="AlphaFoldDB" id="A0A645C9Y5"/>
<feature type="transmembrane region" description="Helical" evidence="1">
    <location>
        <begin position="30"/>
        <end position="57"/>
    </location>
</feature>
<keyword evidence="1" id="KW-1133">Transmembrane helix</keyword>
<evidence type="ECO:0000313" key="2">
    <source>
        <dbReference type="EMBL" id="MPM73733.1"/>
    </source>
</evidence>
<dbReference type="EMBL" id="VSSQ01025534">
    <property type="protein sequence ID" value="MPM73733.1"/>
    <property type="molecule type" value="Genomic_DNA"/>
</dbReference>
<reference evidence="2" key="1">
    <citation type="submission" date="2019-08" db="EMBL/GenBank/DDBJ databases">
        <authorList>
            <person name="Kucharzyk K."/>
            <person name="Murdoch R.W."/>
            <person name="Higgins S."/>
            <person name="Loffler F."/>
        </authorList>
    </citation>
    <scope>NUCLEOTIDE SEQUENCE</scope>
</reference>